<feature type="compositionally biased region" description="Low complexity" evidence="1">
    <location>
        <begin position="17"/>
        <end position="31"/>
    </location>
</feature>
<evidence type="ECO:0000256" key="1">
    <source>
        <dbReference type="SAM" id="MobiDB-lite"/>
    </source>
</evidence>
<feature type="region of interest" description="Disordered" evidence="1">
    <location>
        <begin position="1"/>
        <end position="31"/>
    </location>
</feature>
<accession>A0A813JXK4</accession>
<feature type="compositionally biased region" description="Basic and acidic residues" evidence="1">
    <location>
        <begin position="1"/>
        <end position="14"/>
    </location>
</feature>
<keyword evidence="2" id="KW-1133">Transmembrane helix</keyword>
<dbReference type="Proteomes" id="UP000626109">
    <property type="component" value="Unassembled WGS sequence"/>
</dbReference>
<keyword evidence="2" id="KW-0472">Membrane</keyword>
<organism evidence="3 4">
    <name type="scientific">Polarella glacialis</name>
    <name type="common">Dinoflagellate</name>
    <dbReference type="NCBI Taxonomy" id="89957"/>
    <lineage>
        <taxon>Eukaryota</taxon>
        <taxon>Sar</taxon>
        <taxon>Alveolata</taxon>
        <taxon>Dinophyceae</taxon>
        <taxon>Suessiales</taxon>
        <taxon>Suessiaceae</taxon>
        <taxon>Polarella</taxon>
    </lineage>
</organism>
<protein>
    <submittedName>
        <fullName evidence="3">Uncharacterized protein</fullName>
    </submittedName>
</protein>
<dbReference type="EMBL" id="CAJNNW010026743">
    <property type="protein sequence ID" value="CAE8687423.1"/>
    <property type="molecule type" value="Genomic_DNA"/>
</dbReference>
<proteinExistence type="predicted"/>
<evidence type="ECO:0000313" key="4">
    <source>
        <dbReference type="Proteomes" id="UP000626109"/>
    </source>
</evidence>
<keyword evidence="2" id="KW-0812">Transmembrane</keyword>
<dbReference type="AlphaFoldDB" id="A0A813JXK4"/>
<gene>
    <name evidence="3" type="ORF">PGLA2088_LOCUS25462</name>
</gene>
<comment type="caution">
    <text evidence="3">The sequence shown here is derived from an EMBL/GenBank/DDBJ whole genome shotgun (WGS) entry which is preliminary data.</text>
</comment>
<evidence type="ECO:0000313" key="3">
    <source>
        <dbReference type="EMBL" id="CAE8687423.1"/>
    </source>
</evidence>
<name>A0A813JXK4_POLGL</name>
<feature type="transmembrane region" description="Helical" evidence="2">
    <location>
        <begin position="37"/>
        <end position="63"/>
    </location>
</feature>
<sequence>MESPGKKKQQEKQQARNNGNQDGNNKQQKGNNNKQHLFVPSCLFVGCFSFVSSTGLLTTWVFINNHFTAKPATVFIWVCPKMLVPRATQKNNGKNNNNNVTISCFSFKRYIWTLPYGYFNWLDPALGAKDRAEQFRPMALRRKSLQLLRV</sequence>
<reference evidence="3" key="1">
    <citation type="submission" date="2021-02" db="EMBL/GenBank/DDBJ databases">
        <authorList>
            <person name="Dougan E. K."/>
            <person name="Rhodes N."/>
            <person name="Thang M."/>
            <person name="Chan C."/>
        </authorList>
    </citation>
    <scope>NUCLEOTIDE SEQUENCE</scope>
</reference>
<evidence type="ECO:0000256" key="2">
    <source>
        <dbReference type="SAM" id="Phobius"/>
    </source>
</evidence>